<dbReference type="SUPFAM" id="SSF51419">
    <property type="entry name" value="PLP-binding barrel"/>
    <property type="match status" value="1"/>
</dbReference>
<proteinExistence type="inferred from homology"/>
<comment type="similarity">
    <text evidence="1">Belongs to the DSD1 family.</text>
</comment>
<dbReference type="InterPro" id="IPR042208">
    <property type="entry name" value="D-ser_dehydrat-like_sf"/>
</dbReference>
<evidence type="ECO:0000313" key="4">
    <source>
        <dbReference type="EMBL" id="CAB4588927.1"/>
    </source>
</evidence>
<dbReference type="InterPro" id="IPR001608">
    <property type="entry name" value="Ala_racemase_N"/>
</dbReference>
<accession>A0A6J6FK88</accession>
<dbReference type="Gene3D" id="2.40.37.20">
    <property type="entry name" value="D-serine dehydratase-like domain"/>
    <property type="match status" value="1"/>
</dbReference>
<gene>
    <name evidence="4" type="ORF">UFOPK1798_00319</name>
</gene>
<dbReference type="InterPro" id="IPR051466">
    <property type="entry name" value="D-amino_acid_metab_enzyme"/>
</dbReference>
<reference evidence="4" key="1">
    <citation type="submission" date="2020-05" db="EMBL/GenBank/DDBJ databases">
        <authorList>
            <person name="Chiriac C."/>
            <person name="Salcher M."/>
            <person name="Ghai R."/>
            <person name="Kavagutti S V."/>
        </authorList>
    </citation>
    <scope>NUCLEOTIDE SEQUENCE</scope>
</reference>
<dbReference type="PANTHER" id="PTHR28004:SF8">
    <property type="entry name" value="D-SERINE DEAMINASE"/>
    <property type="match status" value="1"/>
</dbReference>
<organism evidence="4">
    <name type="scientific">freshwater metagenome</name>
    <dbReference type="NCBI Taxonomy" id="449393"/>
    <lineage>
        <taxon>unclassified sequences</taxon>
        <taxon>metagenomes</taxon>
        <taxon>ecological metagenomes</taxon>
    </lineage>
</organism>
<protein>
    <submittedName>
        <fullName evidence="4">Unannotated protein</fullName>
    </submittedName>
</protein>
<dbReference type="InterPro" id="IPR026956">
    <property type="entry name" value="D-ser_dehydrat-like_dom"/>
</dbReference>
<evidence type="ECO:0000259" key="3">
    <source>
        <dbReference type="SMART" id="SM01119"/>
    </source>
</evidence>
<sequence>MKTDPSHSIIEIGYKGFPLDSYGKSVADFLAKRPNIFTSGFQFPLMVIKQDALTHNIDRMSRFCNSVGAELAPHVKTTMSPYIAQLQIDAGAFAVTVASLWQAEIFRKFGFKRIIIGNEVLDQYAIAKIAELNKSKTVEIIFYVDSIAGLEIIKKFTPSNGIQNLFIEVGTVNGRGGVRSLDLVKDIAIGIHSDPRLNLRGVTGFEGAVPNISRTKDGENLVIEFCARIVDAAALAFEYKSDNKFIISAGGSAYFDIVATELNKFNQDKILLLRSGGYVTHDSKYYEDLYPFKSSSDGFLPAIEIWAQVISKPEDSLGILNLGKRDVGSDLHNPIPVLRFSESITVFSGEVEKLNDQHAFLKSSSNFNNSDLIGLGISHPCTTFDKWRLIPLVNSNYDVVDCIQTFF</sequence>
<evidence type="ECO:0000256" key="1">
    <source>
        <dbReference type="ARBA" id="ARBA00005323"/>
    </source>
</evidence>
<dbReference type="Gene3D" id="3.20.20.10">
    <property type="entry name" value="Alanine racemase"/>
    <property type="match status" value="1"/>
</dbReference>
<feature type="domain" description="D-serine dehydratase-like" evidence="3">
    <location>
        <begin position="302"/>
        <end position="394"/>
    </location>
</feature>
<dbReference type="SMART" id="SM01119">
    <property type="entry name" value="D-ser_dehydrat"/>
    <property type="match status" value="1"/>
</dbReference>
<dbReference type="InterPro" id="IPR029066">
    <property type="entry name" value="PLP-binding_barrel"/>
</dbReference>
<dbReference type="AlphaFoldDB" id="A0A6J6FK88"/>
<keyword evidence="2" id="KW-0456">Lyase</keyword>
<dbReference type="Pfam" id="PF14031">
    <property type="entry name" value="D-ser_dehydrat"/>
    <property type="match status" value="1"/>
</dbReference>
<dbReference type="Pfam" id="PF01168">
    <property type="entry name" value="Ala_racemase_N"/>
    <property type="match status" value="1"/>
</dbReference>
<dbReference type="EMBL" id="CAEZUH010000017">
    <property type="protein sequence ID" value="CAB4588927.1"/>
    <property type="molecule type" value="Genomic_DNA"/>
</dbReference>
<name>A0A6J6FK88_9ZZZZ</name>
<dbReference type="GO" id="GO:0016829">
    <property type="term" value="F:lyase activity"/>
    <property type="evidence" value="ECO:0007669"/>
    <property type="project" value="UniProtKB-KW"/>
</dbReference>
<dbReference type="PANTHER" id="PTHR28004">
    <property type="entry name" value="ZGC:162816-RELATED"/>
    <property type="match status" value="1"/>
</dbReference>
<evidence type="ECO:0000256" key="2">
    <source>
        <dbReference type="ARBA" id="ARBA00023239"/>
    </source>
</evidence>